<dbReference type="InterPro" id="IPR013341">
    <property type="entry name" value="Mandelate_racemase_N_dom"/>
</dbReference>
<feature type="domain" description="Mandelate racemase/muconate lactonizing enzyme C-terminal" evidence="2">
    <location>
        <begin position="128"/>
        <end position="224"/>
    </location>
</feature>
<dbReference type="InterPro" id="IPR034593">
    <property type="entry name" value="DgoD-like"/>
</dbReference>
<evidence type="ECO:0000313" key="3">
    <source>
        <dbReference type="EMBL" id="NYI67099.1"/>
    </source>
</evidence>
<proteinExistence type="predicted"/>
<accession>A0A7Z0A9W5</accession>
<dbReference type="GO" id="GO:0009063">
    <property type="term" value="P:amino acid catabolic process"/>
    <property type="evidence" value="ECO:0007669"/>
    <property type="project" value="InterPro"/>
</dbReference>
<dbReference type="InterPro" id="IPR018110">
    <property type="entry name" value="Mandel_Rmase/mucon_lact_enz_CS"/>
</dbReference>
<evidence type="ECO:0000313" key="4">
    <source>
        <dbReference type="Proteomes" id="UP000539111"/>
    </source>
</evidence>
<dbReference type="InterPro" id="IPR029065">
    <property type="entry name" value="Enolase_C-like"/>
</dbReference>
<protein>
    <submittedName>
        <fullName evidence="3">L-alanine-DL-glutamate epimerase-like enolase superfamily enzyme</fullName>
    </submittedName>
</protein>
<dbReference type="Pfam" id="PF13378">
    <property type="entry name" value="MR_MLE_C"/>
    <property type="match status" value="1"/>
</dbReference>
<dbReference type="EMBL" id="JACBZP010000001">
    <property type="protein sequence ID" value="NYI67099.1"/>
    <property type="molecule type" value="Genomic_DNA"/>
</dbReference>
<dbReference type="InterPro" id="IPR029017">
    <property type="entry name" value="Enolase-like_N"/>
</dbReference>
<dbReference type="Pfam" id="PF02746">
    <property type="entry name" value="MR_MLE_N"/>
    <property type="match status" value="1"/>
</dbReference>
<reference evidence="3 4" key="1">
    <citation type="submission" date="2020-07" db="EMBL/GenBank/DDBJ databases">
        <title>Sequencing the genomes of 1000 actinobacteria strains.</title>
        <authorList>
            <person name="Klenk H.-P."/>
        </authorList>
    </citation>
    <scope>NUCLEOTIDE SEQUENCE [LARGE SCALE GENOMIC DNA]</scope>
    <source>
        <strain evidence="3 4">DSM 26341</strain>
    </source>
</reference>
<dbReference type="SMART" id="SM00922">
    <property type="entry name" value="MR_MLE"/>
    <property type="match status" value="1"/>
</dbReference>
<gene>
    <name evidence="3" type="ORF">BJY26_001405</name>
</gene>
<dbReference type="Proteomes" id="UP000539111">
    <property type="component" value="Unassembled WGS sequence"/>
</dbReference>
<dbReference type="PROSITE" id="PS00909">
    <property type="entry name" value="MR_MLE_2"/>
    <property type="match status" value="1"/>
</dbReference>
<dbReference type="SFLD" id="SFLDS00001">
    <property type="entry name" value="Enolase"/>
    <property type="match status" value="1"/>
</dbReference>
<evidence type="ECO:0000259" key="2">
    <source>
        <dbReference type="SMART" id="SM00922"/>
    </source>
</evidence>
<dbReference type="AlphaFoldDB" id="A0A7Z0A9W5"/>
<dbReference type="RefSeq" id="WP_179426855.1">
    <property type="nucleotide sequence ID" value="NZ_JACBZP010000001.1"/>
</dbReference>
<dbReference type="GO" id="GO:0016829">
    <property type="term" value="F:lyase activity"/>
    <property type="evidence" value="ECO:0007669"/>
    <property type="project" value="UniProtKB-KW"/>
</dbReference>
<dbReference type="SFLD" id="SFLDG00179">
    <property type="entry name" value="mandelate_racemase"/>
    <property type="match status" value="1"/>
</dbReference>
<organism evidence="3 4">
    <name type="scientific">Spelaeicoccus albus</name>
    <dbReference type="NCBI Taxonomy" id="1280376"/>
    <lineage>
        <taxon>Bacteria</taxon>
        <taxon>Bacillati</taxon>
        <taxon>Actinomycetota</taxon>
        <taxon>Actinomycetes</taxon>
        <taxon>Micrococcales</taxon>
        <taxon>Brevibacteriaceae</taxon>
        <taxon>Spelaeicoccus</taxon>
    </lineage>
</organism>
<comment type="caution">
    <text evidence="3">The sequence shown here is derived from an EMBL/GenBank/DDBJ whole genome shotgun (WGS) entry which is preliminary data.</text>
</comment>
<dbReference type="SUPFAM" id="SSF51604">
    <property type="entry name" value="Enolase C-terminal domain-like"/>
    <property type="match status" value="1"/>
</dbReference>
<dbReference type="InterPro" id="IPR013342">
    <property type="entry name" value="Mandelate_racemase_C"/>
</dbReference>
<keyword evidence="1" id="KW-0456">Lyase</keyword>
<dbReference type="Gene3D" id="3.30.390.10">
    <property type="entry name" value="Enolase-like, N-terminal domain"/>
    <property type="match status" value="1"/>
</dbReference>
<dbReference type="PANTHER" id="PTHR48080:SF2">
    <property type="entry name" value="D-GALACTONATE DEHYDRATASE"/>
    <property type="match status" value="1"/>
</dbReference>
<sequence length="359" mass="38334">MSFSALTARRVCVVEVEADGLTGIGESWINYPNWAAEERVATVLQGAAPIVLGSDVSDPSVVQERLIAQLRGLGRQWGAPGPIWQAISGIDLALWDLAAKRAGLPAHELLDGDTNRTSLPAYASGVGPTDVQALCELAMERGLRAVKAKVGFGRDADENTLKTIRSVCGMTTRIFADANQAWTLDEAIELTRLMSDYGVEWLEEPIDGNRLNELEALYAATGMPLAAGENNYGEDQFVGLVKSPAIHHIQPDPAKSGGLTMAQTAATAARNSTNVSPHWYGAAIGLAAAVHLGAANTSVDWIELDVRNNPLRSDLPAHGWVLNDGAITVPQTPGLLGELNADVVAQYQTKEVERRKNAE</sequence>
<keyword evidence="4" id="KW-1185">Reference proteome</keyword>
<name>A0A7Z0A9W5_9MICO</name>
<dbReference type="SUPFAM" id="SSF54826">
    <property type="entry name" value="Enolase N-terminal domain-like"/>
    <property type="match status" value="1"/>
</dbReference>
<dbReference type="Gene3D" id="3.20.20.120">
    <property type="entry name" value="Enolase-like C-terminal domain"/>
    <property type="match status" value="1"/>
</dbReference>
<evidence type="ECO:0000256" key="1">
    <source>
        <dbReference type="ARBA" id="ARBA00023239"/>
    </source>
</evidence>
<dbReference type="InterPro" id="IPR036849">
    <property type="entry name" value="Enolase-like_C_sf"/>
</dbReference>
<dbReference type="CDD" id="cd03316">
    <property type="entry name" value="MR_like"/>
    <property type="match status" value="1"/>
</dbReference>
<dbReference type="PANTHER" id="PTHR48080">
    <property type="entry name" value="D-GALACTONATE DEHYDRATASE-RELATED"/>
    <property type="match status" value="1"/>
</dbReference>